<dbReference type="Proteomes" id="UP001056649">
    <property type="component" value="Chromosome"/>
</dbReference>
<keyword evidence="2" id="KW-1185">Reference proteome</keyword>
<dbReference type="RefSeq" id="WP_040820223.1">
    <property type="nucleotide sequence ID" value="NZ_CP090569.1"/>
</dbReference>
<reference evidence="1" key="1">
    <citation type="journal article" date="2022" name="Mol. Ecol. Resour.">
        <title>The complete and closed genome of the facultative generalist Candidatus Endoriftia persephone from deep-sea hydrothermal vents.</title>
        <authorList>
            <person name="de Oliveira A.L."/>
            <person name="Srivastava A."/>
            <person name="Espada-Hinojosa S."/>
            <person name="Bright M."/>
        </authorList>
    </citation>
    <scope>NUCLEOTIDE SEQUENCE</scope>
    <source>
        <strain evidence="1">Tica-EPR-9o50.N</strain>
    </source>
</reference>
<organism evidence="1 2">
    <name type="scientific">Candidatus Endoriftia persephonae</name>
    <dbReference type="NCBI Taxonomy" id="393765"/>
    <lineage>
        <taxon>Bacteria</taxon>
        <taxon>Pseudomonadati</taxon>
        <taxon>Pseudomonadota</taxon>
        <taxon>Gammaproteobacteria</taxon>
        <taxon>Chromatiales</taxon>
        <taxon>Sedimenticolaceae</taxon>
        <taxon>Candidatus Endoriftia</taxon>
    </lineage>
</organism>
<dbReference type="AlphaFoldDB" id="A0A9J6ZUL5"/>
<dbReference type="EMBL" id="CP090569">
    <property type="protein sequence ID" value="USF86402.1"/>
    <property type="molecule type" value="Genomic_DNA"/>
</dbReference>
<evidence type="ECO:0000313" key="2">
    <source>
        <dbReference type="Proteomes" id="UP001056649"/>
    </source>
</evidence>
<accession>A0A9J6ZUL5</accession>
<protein>
    <submittedName>
        <fullName evidence="1">Uncharacterized protein</fullName>
    </submittedName>
</protein>
<dbReference type="KEGG" id="eps:L0Y14_09615"/>
<name>A0A9J6ZUL5_9GAMM</name>
<proteinExistence type="predicted"/>
<sequence length="196" mass="21687">MKNYTAIMVGGILLLIISNSLFAEDNKYIEKTEDSIHTIESNKQSIIQQAKICIIKHVKNDSVVLIGTSSGVSGLFGVGKRRESTTVIPQGEVVKFIDKESGIIFANSRINIKADMIQYSVQSTINLYAKDNKFKIAHTEIMYLQKDVGYGSPDEYKKLPKKGHWGSSLVETAVNGLNSLTKEIVSCIKSPVSTDW</sequence>
<gene>
    <name evidence="1" type="ORF">L0Y14_09615</name>
</gene>
<evidence type="ECO:0000313" key="1">
    <source>
        <dbReference type="EMBL" id="USF86402.1"/>
    </source>
</evidence>